<dbReference type="InterPro" id="IPR050148">
    <property type="entry name" value="Terpene_synthase-like"/>
</dbReference>
<dbReference type="CDD" id="cd00684">
    <property type="entry name" value="Terpene_cyclase_plant_C1"/>
    <property type="match status" value="1"/>
</dbReference>
<dbReference type="GO" id="GO:0016102">
    <property type="term" value="P:diterpenoid biosynthetic process"/>
    <property type="evidence" value="ECO:0007669"/>
    <property type="project" value="InterPro"/>
</dbReference>
<organism evidence="7 8">
    <name type="scientific">Linum trigynum</name>
    <dbReference type="NCBI Taxonomy" id="586398"/>
    <lineage>
        <taxon>Eukaryota</taxon>
        <taxon>Viridiplantae</taxon>
        <taxon>Streptophyta</taxon>
        <taxon>Embryophyta</taxon>
        <taxon>Tracheophyta</taxon>
        <taxon>Spermatophyta</taxon>
        <taxon>Magnoliopsida</taxon>
        <taxon>eudicotyledons</taxon>
        <taxon>Gunneridae</taxon>
        <taxon>Pentapetalae</taxon>
        <taxon>rosids</taxon>
        <taxon>fabids</taxon>
        <taxon>Malpighiales</taxon>
        <taxon>Linaceae</taxon>
        <taxon>Linum</taxon>
    </lineage>
</organism>
<dbReference type="InterPro" id="IPR001906">
    <property type="entry name" value="Terpene_synth_N"/>
</dbReference>
<dbReference type="InterPro" id="IPR008949">
    <property type="entry name" value="Isoprenoid_synthase_dom_sf"/>
</dbReference>
<name>A0AAV2EKC0_9ROSI</name>
<keyword evidence="3" id="KW-0460">Magnesium</keyword>
<evidence type="ECO:0000256" key="4">
    <source>
        <dbReference type="ARBA" id="ARBA00023239"/>
    </source>
</evidence>
<dbReference type="GO" id="GO:0120251">
    <property type="term" value="P:hydrocarbon biosynthetic process"/>
    <property type="evidence" value="ECO:0007669"/>
    <property type="project" value="UniProtKB-ARBA"/>
</dbReference>
<dbReference type="FunFam" id="1.10.600.10:FF:000007">
    <property type="entry name" value="Isoprene synthase, chloroplastic"/>
    <property type="match status" value="1"/>
</dbReference>
<dbReference type="SUPFAM" id="SSF48576">
    <property type="entry name" value="Terpenoid synthases"/>
    <property type="match status" value="1"/>
</dbReference>
<dbReference type="EMBL" id="OZ034818">
    <property type="protein sequence ID" value="CAL1386234.1"/>
    <property type="molecule type" value="Genomic_DNA"/>
</dbReference>
<evidence type="ECO:0000259" key="5">
    <source>
        <dbReference type="Pfam" id="PF01397"/>
    </source>
</evidence>
<protein>
    <submittedName>
        <fullName evidence="7">Uncharacterized protein</fullName>
    </submittedName>
</protein>
<dbReference type="PANTHER" id="PTHR31225">
    <property type="entry name" value="OS04G0344100 PROTEIN-RELATED"/>
    <property type="match status" value="1"/>
</dbReference>
<comment type="cofactor">
    <cofactor evidence="1">
        <name>Mg(2+)</name>
        <dbReference type="ChEBI" id="CHEBI:18420"/>
    </cofactor>
</comment>
<keyword evidence="8" id="KW-1185">Reference proteome</keyword>
<dbReference type="InterPro" id="IPR005630">
    <property type="entry name" value="Terpene_synthase_metal-bd"/>
</dbReference>
<dbReference type="Gene3D" id="1.10.600.10">
    <property type="entry name" value="Farnesyl Diphosphate Synthase"/>
    <property type="match status" value="1"/>
</dbReference>
<dbReference type="InterPro" id="IPR034741">
    <property type="entry name" value="Terpene_cyclase-like_1_C"/>
</dbReference>
<keyword evidence="4" id="KW-0456">Lyase</keyword>
<dbReference type="SUPFAM" id="SSF48239">
    <property type="entry name" value="Terpenoid cyclases/Protein prenyltransferases"/>
    <property type="match status" value="1"/>
</dbReference>
<dbReference type="GO" id="GO:0010333">
    <property type="term" value="F:terpene synthase activity"/>
    <property type="evidence" value="ECO:0007669"/>
    <property type="project" value="InterPro"/>
</dbReference>
<dbReference type="Gene3D" id="1.50.10.130">
    <property type="entry name" value="Terpene synthase, N-terminal domain"/>
    <property type="match status" value="1"/>
</dbReference>
<keyword evidence="2" id="KW-0479">Metal-binding</keyword>
<reference evidence="7 8" key="1">
    <citation type="submission" date="2024-04" db="EMBL/GenBank/DDBJ databases">
        <authorList>
            <person name="Fracassetti M."/>
        </authorList>
    </citation>
    <scope>NUCLEOTIDE SEQUENCE [LARGE SCALE GENOMIC DNA]</scope>
</reference>
<dbReference type="PANTHER" id="PTHR31225:SF221">
    <property type="entry name" value="(-)-GERMACRENE D SYNTHASE"/>
    <property type="match status" value="1"/>
</dbReference>
<feature type="domain" description="Terpene synthase N-terminal" evidence="5">
    <location>
        <begin position="83"/>
        <end position="252"/>
    </location>
</feature>
<evidence type="ECO:0000313" key="8">
    <source>
        <dbReference type="Proteomes" id="UP001497516"/>
    </source>
</evidence>
<accession>A0AAV2EKC0</accession>
<dbReference type="SFLD" id="SFLDS00005">
    <property type="entry name" value="Isoprenoid_Synthase_Type_I"/>
    <property type="match status" value="1"/>
</dbReference>
<dbReference type="Proteomes" id="UP001497516">
    <property type="component" value="Chromosome 5"/>
</dbReference>
<proteinExistence type="predicted"/>
<evidence type="ECO:0000256" key="1">
    <source>
        <dbReference type="ARBA" id="ARBA00001946"/>
    </source>
</evidence>
<dbReference type="SFLD" id="SFLDG01019">
    <property type="entry name" value="Terpene_Cyclase_Like_1_C_Termi"/>
    <property type="match status" value="1"/>
</dbReference>
<dbReference type="InterPro" id="IPR008930">
    <property type="entry name" value="Terpenoid_cyclase/PrenylTrfase"/>
</dbReference>
<evidence type="ECO:0000259" key="6">
    <source>
        <dbReference type="Pfam" id="PF03936"/>
    </source>
</evidence>
<evidence type="ECO:0000256" key="2">
    <source>
        <dbReference type="ARBA" id="ARBA00022723"/>
    </source>
</evidence>
<sequence length="622" mass="71057">MAATSLCHFKATHRSPFPFGSAARPSRPIQLPVNHLRLSRVGKKWAALHRSNYNNNNNAVVMMVAAERATVERIESAKFQHALWEEHFHSAEKERTLLSSTTAHRLERREYEALKEKVRKMVAAESDHVSVTEKLRLIDAIQRLGIGYHFETEMEEALEKVYVLAGESFIDGADLYHAALWFRLLRQQGFRVSPDGFRKFMDCEGKFRESLASDDRGLLSLYDAAHLAFHGEDILDEAMNFATRNLESNNIAVHDSSSSIFNSLCFPIWQCVPTTLARHSIDVSSDHHASRGQAVIVRFTKLDFNMSQKFYQEELHLLSEWRASLEVSIKFPYARDRLVECYYWCNAVALNPKYRLSRIILTKFAYAVTLLDDVYDNFGNYDELEILTDAIDRLDMSCLETVPDTMRDIYVIIINLFDEIEQELSEAGHESTYGLDYSKAEFKRLCKAFLVETRWRTEGVVPTPEEYIMTAKVTTTYPFLCTLSFCGVGDHIATRHAFEWVTDETNKMVTAASLVCRLQNDVVSREFERGREHVASAMECHMRKHRVSEEEAIVAVWGDISGAWKDMAEGFQKPNPLPVALMNRILNTARVAAVAYEKADAFTHCHLLKAHMAALFADPVPL</sequence>
<dbReference type="Pfam" id="PF01397">
    <property type="entry name" value="Terpene_synth"/>
    <property type="match status" value="1"/>
</dbReference>
<gene>
    <name evidence="7" type="ORF">LTRI10_LOCUS27311</name>
</gene>
<dbReference type="InterPro" id="IPR044814">
    <property type="entry name" value="Terpene_cyclase_plant_C1"/>
</dbReference>
<evidence type="ECO:0000256" key="3">
    <source>
        <dbReference type="ARBA" id="ARBA00022842"/>
    </source>
</evidence>
<dbReference type="AlphaFoldDB" id="A0AAV2EKC0"/>
<dbReference type="GO" id="GO:0000287">
    <property type="term" value="F:magnesium ion binding"/>
    <property type="evidence" value="ECO:0007669"/>
    <property type="project" value="InterPro"/>
</dbReference>
<evidence type="ECO:0000313" key="7">
    <source>
        <dbReference type="EMBL" id="CAL1386234.1"/>
    </source>
</evidence>
<dbReference type="Pfam" id="PF03936">
    <property type="entry name" value="Terpene_synth_C"/>
    <property type="match status" value="1"/>
</dbReference>
<feature type="domain" description="Terpene synthase metal-binding" evidence="6">
    <location>
        <begin position="325"/>
        <end position="566"/>
    </location>
</feature>
<dbReference type="InterPro" id="IPR036965">
    <property type="entry name" value="Terpene_synth_N_sf"/>
</dbReference>